<comment type="caution">
    <text evidence="2">The sequence shown here is derived from an EMBL/GenBank/DDBJ whole genome shotgun (WGS) entry which is preliminary data.</text>
</comment>
<evidence type="ECO:0000256" key="1">
    <source>
        <dbReference type="SAM" id="MobiDB-lite"/>
    </source>
</evidence>
<sequence>MSSRCCLSPRSSWHRLSLLTPVKASWMLTHGKASLMITAFHTWRNSFQAVSSSPWEDRTRTGGNNSPPSHTEPSHHRRSGSHDRDRARNGPPRHTADPPRYMRDSVLSSMWQTTQPEG</sequence>
<organism evidence="2 3">
    <name type="scientific">Elysia marginata</name>
    <dbReference type="NCBI Taxonomy" id="1093978"/>
    <lineage>
        <taxon>Eukaryota</taxon>
        <taxon>Metazoa</taxon>
        <taxon>Spiralia</taxon>
        <taxon>Lophotrochozoa</taxon>
        <taxon>Mollusca</taxon>
        <taxon>Gastropoda</taxon>
        <taxon>Heterobranchia</taxon>
        <taxon>Euthyneura</taxon>
        <taxon>Panpulmonata</taxon>
        <taxon>Sacoglossa</taxon>
        <taxon>Placobranchoidea</taxon>
        <taxon>Plakobranchidae</taxon>
        <taxon>Elysia</taxon>
    </lineage>
</organism>
<reference evidence="2 3" key="1">
    <citation type="journal article" date="2021" name="Elife">
        <title>Chloroplast acquisition without the gene transfer in kleptoplastic sea slugs, Plakobranchus ocellatus.</title>
        <authorList>
            <person name="Maeda T."/>
            <person name="Takahashi S."/>
            <person name="Yoshida T."/>
            <person name="Shimamura S."/>
            <person name="Takaki Y."/>
            <person name="Nagai Y."/>
            <person name="Toyoda A."/>
            <person name="Suzuki Y."/>
            <person name="Arimoto A."/>
            <person name="Ishii H."/>
            <person name="Satoh N."/>
            <person name="Nishiyama T."/>
            <person name="Hasebe M."/>
            <person name="Maruyama T."/>
            <person name="Minagawa J."/>
            <person name="Obokata J."/>
            <person name="Shigenobu S."/>
        </authorList>
    </citation>
    <scope>NUCLEOTIDE SEQUENCE [LARGE SCALE GENOMIC DNA]</scope>
</reference>
<feature type="region of interest" description="Disordered" evidence="1">
    <location>
        <begin position="50"/>
        <end position="118"/>
    </location>
</feature>
<dbReference type="EMBL" id="BMAT01004690">
    <property type="protein sequence ID" value="GFR78154.1"/>
    <property type="molecule type" value="Genomic_DNA"/>
</dbReference>
<protein>
    <recommendedName>
        <fullName evidence="4">Secreted protein</fullName>
    </recommendedName>
</protein>
<evidence type="ECO:0008006" key="4">
    <source>
        <dbReference type="Google" id="ProtNLM"/>
    </source>
</evidence>
<dbReference type="Proteomes" id="UP000762676">
    <property type="component" value="Unassembled WGS sequence"/>
</dbReference>
<evidence type="ECO:0000313" key="3">
    <source>
        <dbReference type="Proteomes" id="UP000762676"/>
    </source>
</evidence>
<evidence type="ECO:0000313" key="2">
    <source>
        <dbReference type="EMBL" id="GFR78154.1"/>
    </source>
</evidence>
<feature type="compositionally biased region" description="Polar residues" evidence="1">
    <location>
        <begin position="106"/>
        <end position="118"/>
    </location>
</feature>
<keyword evidence="3" id="KW-1185">Reference proteome</keyword>
<feature type="compositionally biased region" description="Basic and acidic residues" evidence="1">
    <location>
        <begin position="80"/>
        <end position="103"/>
    </location>
</feature>
<proteinExistence type="predicted"/>
<dbReference type="AlphaFoldDB" id="A0AAV4FYB7"/>
<gene>
    <name evidence="2" type="ORF">ElyMa_002253900</name>
</gene>
<name>A0AAV4FYB7_9GAST</name>
<accession>A0AAV4FYB7</accession>
<feature type="compositionally biased region" description="Polar residues" evidence="1">
    <location>
        <begin position="61"/>
        <end position="71"/>
    </location>
</feature>